<evidence type="ECO:0000256" key="1">
    <source>
        <dbReference type="SAM" id="SignalP"/>
    </source>
</evidence>
<accession>A0ABY5CU44</accession>
<name>A0ABY5CU44_9GAMM</name>
<dbReference type="EMBL" id="CP074347">
    <property type="protein sequence ID" value="USV01260.1"/>
    <property type="molecule type" value="Genomic_DNA"/>
</dbReference>
<feature type="chain" id="PRO_5045582828" description="Lipoprotein" evidence="1">
    <location>
        <begin position="24"/>
        <end position="112"/>
    </location>
</feature>
<keyword evidence="1" id="KW-0732">Signal</keyword>
<sequence>MKKSKFKLISPLLLALSFSIVQGCTNTNEPQVISALDDKPFNDWFNKLLSQIKSDHNYKRIPIDTTEKSDEFLILLHDTYRHKITKKEFSQRMISQYPGHDYEISFITSRLP</sequence>
<keyword evidence="3" id="KW-1185">Reference proteome</keyword>
<evidence type="ECO:0000313" key="3">
    <source>
        <dbReference type="Proteomes" id="UP001056873"/>
    </source>
</evidence>
<dbReference type="PROSITE" id="PS51257">
    <property type="entry name" value="PROKAR_LIPOPROTEIN"/>
    <property type="match status" value="1"/>
</dbReference>
<reference evidence="2" key="1">
    <citation type="journal article" date="2022" name="BMC Genomics">
        <title>Genome sequence of the entomopathogenic Serratia entomophila isolate 626 and characterisation of the species specific itaconate degradation pathway.</title>
        <authorList>
            <person name="Vaughan A.L."/>
            <person name="Altermann E."/>
            <person name="Glare T.R."/>
            <person name="Hurst M.R.H."/>
        </authorList>
    </citation>
    <scope>NUCLEOTIDE SEQUENCE</scope>
    <source>
        <strain evidence="2">626</strain>
    </source>
</reference>
<protein>
    <recommendedName>
        <fullName evidence="4">Lipoprotein</fullName>
    </recommendedName>
</protein>
<gene>
    <name evidence="2" type="ORF">KFQ06_01575</name>
</gene>
<organism evidence="2 3">
    <name type="scientific">Serratia entomophila</name>
    <dbReference type="NCBI Taxonomy" id="42906"/>
    <lineage>
        <taxon>Bacteria</taxon>
        <taxon>Pseudomonadati</taxon>
        <taxon>Pseudomonadota</taxon>
        <taxon>Gammaproteobacteria</taxon>
        <taxon>Enterobacterales</taxon>
        <taxon>Yersiniaceae</taxon>
        <taxon>Serratia</taxon>
    </lineage>
</organism>
<evidence type="ECO:0000313" key="2">
    <source>
        <dbReference type="EMBL" id="USV01260.1"/>
    </source>
</evidence>
<evidence type="ECO:0008006" key="4">
    <source>
        <dbReference type="Google" id="ProtNLM"/>
    </source>
</evidence>
<feature type="signal peptide" evidence="1">
    <location>
        <begin position="1"/>
        <end position="23"/>
    </location>
</feature>
<dbReference type="RefSeq" id="WP_064799162.1">
    <property type="nucleotide sequence ID" value="NZ_CAMIPH010000002.1"/>
</dbReference>
<dbReference type="Proteomes" id="UP001056873">
    <property type="component" value="Chromosome"/>
</dbReference>
<proteinExistence type="predicted"/>